<keyword evidence="5" id="KW-1185">Reference proteome</keyword>
<comment type="caution">
    <text evidence="4">The sequence shown here is derived from an EMBL/GenBank/DDBJ whole genome shotgun (WGS) entry which is preliminary data.</text>
</comment>
<dbReference type="Gene3D" id="3.40.50.720">
    <property type="entry name" value="NAD(P)-binding Rossmann-like Domain"/>
    <property type="match status" value="1"/>
</dbReference>
<dbReference type="Proteomes" id="UP001178507">
    <property type="component" value="Unassembled WGS sequence"/>
</dbReference>
<dbReference type="AlphaFoldDB" id="A0AA36HM40"/>
<comment type="similarity">
    <text evidence="1">Belongs to the NAD(P)-dependent epimerase/dehydratase family.</text>
</comment>
<dbReference type="Pfam" id="PF01370">
    <property type="entry name" value="Epimerase"/>
    <property type="match status" value="1"/>
</dbReference>
<evidence type="ECO:0000313" key="5">
    <source>
        <dbReference type="Proteomes" id="UP001178507"/>
    </source>
</evidence>
<evidence type="ECO:0000259" key="3">
    <source>
        <dbReference type="Pfam" id="PF01370"/>
    </source>
</evidence>
<evidence type="ECO:0000313" key="4">
    <source>
        <dbReference type="EMBL" id="CAJ1370713.1"/>
    </source>
</evidence>
<gene>
    <name evidence="4" type="ORF">EVOR1521_LOCUS1219</name>
</gene>
<proteinExistence type="inferred from homology"/>
<dbReference type="InterPro" id="IPR036291">
    <property type="entry name" value="NAD(P)-bd_dom_sf"/>
</dbReference>
<feature type="domain" description="NAD-dependent epimerase/dehydratase" evidence="3">
    <location>
        <begin position="16"/>
        <end position="275"/>
    </location>
</feature>
<reference evidence="4" key="1">
    <citation type="submission" date="2023-08" db="EMBL/GenBank/DDBJ databases">
        <authorList>
            <person name="Chen Y."/>
            <person name="Shah S."/>
            <person name="Dougan E. K."/>
            <person name="Thang M."/>
            <person name="Chan C."/>
        </authorList>
    </citation>
    <scope>NUCLEOTIDE SEQUENCE</scope>
</reference>
<organism evidence="4 5">
    <name type="scientific">Effrenium voratum</name>
    <dbReference type="NCBI Taxonomy" id="2562239"/>
    <lineage>
        <taxon>Eukaryota</taxon>
        <taxon>Sar</taxon>
        <taxon>Alveolata</taxon>
        <taxon>Dinophyceae</taxon>
        <taxon>Suessiales</taxon>
        <taxon>Symbiodiniaceae</taxon>
        <taxon>Effrenium</taxon>
    </lineage>
</organism>
<name>A0AA36HM40_9DINO</name>
<accession>A0AA36HM40</accession>
<dbReference type="PANTHER" id="PTHR43000">
    <property type="entry name" value="DTDP-D-GLUCOSE 4,6-DEHYDRATASE-RELATED"/>
    <property type="match status" value="1"/>
</dbReference>
<evidence type="ECO:0000256" key="2">
    <source>
        <dbReference type="SAM" id="Phobius"/>
    </source>
</evidence>
<dbReference type="EMBL" id="CAUJNA010000033">
    <property type="protein sequence ID" value="CAJ1370713.1"/>
    <property type="molecule type" value="Genomic_DNA"/>
</dbReference>
<keyword evidence="2" id="KW-0472">Membrane</keyword>
<protein>
    <recommendedName>
        <fullName evidence="3">NAD-dependent epimerase/dehydratase domain-containing protein</fullName>
    </recommendedName>
</protein>
<sequence>MDRSRSPRARTQPKKILVTGSHGFIMGYVIPLFLEEGHEVYGIDNFWKYGPVSRSFEKHPRFHFTKGDAKDVDLLRKIVFDNKIEIFVAAAAIIGGISMFHKLAYFLLAENERITCSAFDVCVEAQQAGFFEKVVVISSSMVYECSDSFPSKETDLKTCPPPQSTYGFQKLACEYFAKGAWEQHQVPYTIIRPFNAVGIGEQRAKTDSEVLSGNVKLAMSHVVPDLVQKVLKGQKPLHILGSGNQTRHYTYAGDLARGIVKCIMDPRSKNQDFNISTAAGHTVLELAEVIWKKLKGDVAFEYVSDEPFQHDVQMRVPCVEKAKEVLGIECTTSLEDALDEVIPWIKEQVALGTI</sequence>
<dbReference type="SUPFAM" id="SSF51735">
    <property type="entry name" value="NAD(P)-binding Rossmann-fold domains"/>
    <property type="match status" value="1"/>
</dbReference>
<keyword evidence="2" id="KW-1133">Transmembrane helix</keyword>
<evidence type="ECO:0000256" key="1">
    <source>
        <dbReference type="ARBA" id="ARBA00007637"/>
    </source>
</evidence>
<dbReference type="InterPro" id="IPR001509">
    <property type="entry name" value="Epimerase_deHydtase"/>
</dbReference>
<feature type="transmembrane region" description="Helical" evidence="2">
    <location>
        <begin position="86"/>
        <end position="108"/>
    </location>
</feature>
<keyword evidence="2" id="KW-0812">Transmembrane</keyword>